<evidence type="ECO:0000313" key="6">
    <source>
        <dbReference type="Proteomes" id="UP000029444"/>
    </source>
</evidence>
<dbReference type="Pfam" id="PF12625">
    <property type="entry name" value="Arabinose_bd"/>
    <property type="match status" value="1"/>
</dbReference>
<keyword evidence="3" id="KW-0804">Transcription</keyword>
<organism evidence="5 6">
    <name type="scientific">Alcanivorax nanhaiticus</name>
    <dbReference type="NCBI Taxonomy" id="1177154"/>
    <lineage>
        <taxon>Bacteria</taxon>
        <taxon>Pseudomonadati</taxon>
        <taxon>Pseudomonadota</taxon>
        <taxon>Gammaproteobacteria</taxon>
        <taxon>Oceanospirillales</taxon>
        <taxon>Alcanivoracaceae</taxon>
        <taxon>Alcanivorax</taxon>
    </lineage>
</organism>
<dbReference type="Proteomes" id="UP000029444">
    <property type="component" value="Unassembled WGS sequence"/>
</dbReference>
<dbReference type="Gene3D" id="1.10.10.60">
    <property type="entry name" value="Homeodomain-like"/>
    <property type="match status" value="1"/>
</dbReference>
<keyword evidence="6" id="KW-1185">Reference proteome</keyword>
<evidence type="ECO:0000256" key="1">
    <source>
        <dbReference type="ARBA" id="ARBA00023015"/>
    </source>
</evidence>
<proteinExistence type="predicted"/>
<name>A0A095SC32_9GAMM</name>
<dbReference type="GO" id="GO:0005829">
    <property type="term" value="C:cytosol"/>
    <property type="evidence" value="ECO:0007669"/>
    <property type="project" value="TreeGrafter"/>
</dbReference>
<dbReference type="eggNOG" id="COG2207">
    <property type="taxonomic scope" value="Bacteria"/>
</dbReference>
<dbReference type="AlphaFoldDB" id="A0A095SC32"/>
<dbReference type="Pfam" id="PF12833">
    <property type="entry name" value="HTH_18"/>
    <property type="match status" value="1"/>
</dbReference>
<comment type="caution">
    <text evidence="5">The sequence shown here is derived from an EMBL/GenBank/DDBJ whole genome shotgun (WGS) entry which is preliminary data.</text>
</comment>
<dbReference type="SMART" id="SM00342">
    <property type="entry name" value="HTH_ARAC"/>
    <property type="match status" value="1"/>
</dbReference>
<evidence type="ECO:0000313" key="5">
    <source>
        <dbReference type="EMBL" id="KGD62171.1"/>
    </source>
</evidence>
<dbReference type="PROSITE" id="PS01124">
    <property type="entry name" value="HTH_ARAC_FAMILY_2"/>
    <property type="match status" value="1"/>
</dbReference>
<reference evidence="5 6" key="1">
    <citation type="submission" date="2012-09" db="EMBL/GenBank/DDBJ databases">
        <title>Genome Sequence of alkane-degrading Bacterium Alcanivorax sp. 19-m-6.</title>
        <authorList>
            <person name="Lai Q."/>
            <person name="Shao Z."/>
        </authorList>
    </citation>
    <scope>NUCLEOTIDE SEQUENCE [LARGE SCALE GENOMIC DNA]</scope>
    <source>
        <strain evidence="5 6">19-m-6</strain>
    </source>
</reference>
<dbReference type="InterPro" id="IPR009057">
    <property type="entry name" value="Homeodomain-like_sf"/>
</dbReference>
<sequence>MGQSSVSSDEVMVEKGGLIGLTDHAKLLSNRAMTPNYPDPSAIRVNGSYVRVLLDWLDQYQLSAPTLRAAVSRLAPGEQVPLIQWLELLRRAYAVSPGDGRGLEIGACIGPGHVGVLGYLVQASDNLGQALYAYQRFESLFYGIRMAEVVIRGDEAEIGWPVYGGLSLGLLVDETAISALISFLRKIVPNAPNPAEVTFSSPAPDNPAVYEAFFGCPVRFGAPYVAVRFPADYLSIPLPTANPALRQILDRQSVALSNALPGNDPFAFQVQQVFLRLLPDARVSLKDVANEMAISVRTLQRRLTQSGQTFQGLLDRTRQELAQSYLRDPSLSLFEITMLLGFAEQSSFNRAFKQWVGVSPGAWRGDN</sequence>
<dbReference type="SUPFAM" id="SSF46689">
    <property type="entry name" value="Homeodomain-like"/>
    <property type="match status" value="1"/>
</dbReference>
<dbReference type="PANTHER" id="PTHR47894:SF1">
    <property type="entry name" value="HTH-TYPE TRANSCRIPTIONAL REGULATOR VQSM"/>
    <property type="match status" value="1"/>
</dbReference>
<keyword evidence="1" id="KW-0805">Transcription regulation</keyword>
<evidence type="ECO:0000259" key="4">
    <source>
        <dbReference type="PROSITE" id="PS01124"/>
    </source>
</evidence>
<dbReference type="PATRIC" id="fig|1177154.3.peg.3667"/>
<dbReference type="STRING" id="1177154.Y5S_03659"/>
<dbReference type="EMBL" id="ARXV01000023">
    <property type="protein sequence ID" value="KGD62171.1"/>
    <property type="molecule type" value="Genomic_DNA"/>
</dbReference>
<feature type="domain" description="HTH araC/xylS-type" evidence="4">
    <location>
        <begin position="268"/>
        <end position="366"/>
    </location>
</feature>
<dbReference type="GO" id="GO:0003700">
    <property type="term" value="F:DNA-binding transcription factor activity"/>
    <property type="evidence" value="ECO:0007669"/>
    <property type="project" value="InterPro"/>
</dbReference>
<protein>
    <submittedName>
        <fullName evidence="5">AraC family transcriptional regulator</fullName>
    </submittedName>
</protein>
<dbReference type="PANTHER" id="PTHR47894">
    <property type="entry name" value="HTH-TYPE TRANSCRIPTIONAL REGULATOR GADX"/>
    <property type="match status" value="1"/>
</dbReference>
<accession>A0A095SC32</accession>
<keyword evidence="2" id="KW-0238">DNA-binding</keyword>
<dbReference type="InterPro" id="IPR032687">
    <property type="entry name" value="AraC-type_N"/>
</dbReference>
<dbReference type="InterPro" id="IPR018060">
    <property type="entry name" value="HTH_AraC"/>
</dbReference>
<evidence type="ECO:0000256" key="2">
    <source>
        <dbReference type="ARBA" id="ARBA00023125"/>
    </source>
</evidence>
<gene>
    <name evidence="5" type="ORF">Y5S_03659</name>
</gene>
<evidence type="ECO:0000256" key="3">
    <source>
        <dbReference type="ARBA" id="ARBA00023163"/>
    </source>
</evidence>
<dbReference type="GO" id="GO:0000976">
    <property type="term" value="F:transcription cis-regulatory region binding"/>
    <property type="evidence" value="ECO:0007669"/>
    <property type="project" value="TreeGrafter"/>
</dbReference>